<evidence type="ECO:0008006" key="5">
    <source>
        <dbReference type="Google" id="ProtNLM"/>
    </source>
</evidence>
<proteinExistence type="predicted"/>
<dbReference type="Proteomes" id="UP000049979">
    <property type="component" value="Unassembled WGS sequence"/>
</dbReference>
<name>A0A0M6WPR6_9FIRM</name>
<reference evidence="1" key="1">
    <citation type="submission" date="2015-05" db="EMBL/GenBank/DDBJ databases">
        <authorList>
            <person name="Wang D.B."/>
            <person name="Wang M."/>
        </authorList>
    </citation>
    <scope>NUCLEOTIDE SEQUENCE [LARGE SCALE GENOMIC DNA]</scope>
    <source>
        <strain evidence="1">M72</strain>
    </source>
</reference>
<sequence>MRLARRILPFAACVVIVVAGLAVPQIRQKIPQKPQKPGEEKPAVEGVYAPQEVASAEKLTDAVGFPVRDIASLKEKATDRSYVTYGDGLAEITYRWDSQSICFRQSQGQEDNSGDYTHYAEEKLIVVGKYSVTFKGQEKGSYMLATWSDGTYSFSVSATQALKKAEFLGLIEEIEKNI</sequence>
<dbReference type="EMBL" id="CYXV01000003">
    <property type="protein sequence ID" value="CUM81792.1"/>
    <property type="molecule type" value="Genomic_DNA"/>
</dbReference>
<gene>
    <name evidence="2" type="ORF">ERS852420_00865</name>
    <name evidence="1" type="ORF">M72_29541</name>
</gene>
<keyword evidence="3" id="KW-1185">Reference proteome</keyword>
<dbReference type="EMBL" id="CVRR01000023">
    <property type="protein sequence ID" value="CRL39373.1"/>
    <property type="molecule type" value="Genomic_DNA"/>
</dbReference>
<dbReference type="STRING" id="301302.ERS852420_00865"/>
<dbReference type="Proteomes" id="UP000095495">
    <property type="component" value="Unassembled WGS sequence"/>
</dbReference>
<dbReference type="AlphaFoldDB" id="A0A0M6WPR6"/>
<evidence type="ECO:0000313" key="3">
    <source>
        <dbReference type="Proteomes" id="UP000049979"/>
    </source>
</evidence>
<reference evidence="3" key="2">
    <citation type="submission" date="2015-05" db="EMBL/GenBank/DDBJ databases">
        <authorList>
            <consortium name="Pathogen Informatics"/>
        </authorList>
    </citation>
    <scope>NUCLEOTIDE SEQUENCE [LARGE SCALE GENOMIC DNA]</scope>
    <source>
        <strain evidence="2 4">2789STDY5608863</strain>
        <strain evidence="3">M72</strain>
    </source>
</reference>
<evidence type="ECO:0000313" key="1">
    <source>
        <dbReference type="EMBL" id="CRL39373.1"/>
    </source>
</evidence>
<accession>A0A0M6WPR6</accession>
<organism evidence="1 3">
    <name type="scientific">Roseburia faecis</name>
    <dbReference type="NCBI Taxonomy" id="301302"/>
    <lineage>
        <taxon>Bacteria</taxon>
        <taxon>Bacillati</taxon>
        <taxon>Bacillota</taxon>
        <taxon>Clostridia</taxon>
        <taxon>Lachnospirales</taxon>
        <taxon>Lachnospiraceae</taxon>
        <taxon>Roseburia</taxon>
    </lineage>
</organism>
<protein>
    <recommendedName>
        <fullName evidence="5">DUF4367 domain-containing protein</fullName>
    </recommendedName>
</protein>
<evidence type="ECO:0000313" key="4">
    <source>
        <dbReference type="Proteomes" id="UP000095495"/>
    </source>
</evidence>
<evidence type="ECO:0000313" key="2">
    <source>
        <dbReference type="EMBL" id="CUM81792.1"/>
    </source>
</evidence>